<name>A0A0J9U6I6_FUSO4</name>
<dbReference type="VEuPathDB" id="FungiDB:FOXG_17896"/>
<protein>
    <submittedName>
        <fullName evidence="1">Uncharacterized protein</fullName>
    </submittedName>
</protein>
<dbReference type="AlphaFoldDB" id="A0A0J9U6I6"/>
<dbReference type="RefSeq" id="XP_018232600.1">
    <property type="nucleotide sequence ID" value="XM_018397905.1"/>
</dbReference>
<dbReference type="GeneID" id="28958602"/>
<dbReference type="EMBL" id="DS231696">
    <property type="protein sequence ID" value="KNA94554.1"/>
    <property type="molecule type" value="Genomic_DNA"/>
</dbReference>
<reference evidence="1" key="2">
    <citation type="journal article" date="2010" name="Nature">
        <title>Comparative genomics reveals mobile pathogenicity chromosomes in Fusarium.</title>
        <authorList>
            <person name="Ma L.J."/>
            <person name="van der Does H.C."/>
            <person name="Borkovich K.A."/>
            <person name="Coleman J.J."/>
            <person name="Daboussi M.J."/>
            <person name="Di Pietro A."/>
            <person name="Dufresne M."/>
            <person name="Freitag M."/>
            <person name="Grabherr M."/>
            <person name="Henrissat B."/>
            <person name="Houterman P.M."/>
            <person name="Kang S."/>
            <person name="Shim W.B."/>
            <person name="Woloshuk C."/>
            <person name="Xie X."/>
            <person name="Xu J.R."/>
            <person name="Antoniw J."/>
            <person name="Baker S.E."/>
            <person name="Bluhm B.H."/>
            <person name="Breakspear A."/>
            <person name="Brown D.W."/>
            <person name="Butchko R.A."/>
            <person name="Chapman S."/>
            <person name="Coulson R."/>
            <person name="Coutinho P.M."/>
            <person name="Danchin E.G."/>
            <person name="Diener A."/>
            <person name="Gale L.R."/>
            <person name="Gardiner D.M."/>
            <person name="Goff S."/>
            <person name="Hammond-Kosack K.E."/>
            <person name="Hilburn K."/>
            <person name="Hua-Van A."/>
            <person name="Jonkers W."/>
            <person name="Kazan K."/>
            <person name="Kodira C.D."/>
            <person name="Koehrsen M."/>
            <person name="Kumar L."/>
            <person name="Lee Y.H."/>
            <person name="Li L."/>
            <person name="Manners J.M."/>
            <person name="Miranda-Saavedra D."/>
            <person name="Mukherjee M."/>
            <person name="Park G."/>
            <person name="Park J."/>
            <person name="Park S.Y."/>
            <person name="Proctor R.H."/>
            <person name="Regev A."/>
            <person name="Ruiz-Roldan M.C."/>
            <person name="Sain D."/>
            <person name="Sakthikumar S."/>
            <person name="Sykes S."/>
            <person name="Schwartz D.C."/>
            <person name="Turgeon B.G."/>
            <person name="Wapinski I."/>
            <person name="Yoder O."/>
            <person name="Young S."/>
            <person name="Zeng Q."/>
            <person name="Zhou S."/>
            <person name="Galagan J."/>
            <person name="Cuomo C.A."/>
            <person name="Kistler H.C."/>
            <person name="Rep M."/>
        </authorList>
    </citation>
    <scope>NUCLEOTIDE SEQUENCE [LARGE SCALE GENOMIC DNA]</scope>
    <source>
        <strain evidence="1">4287</strain>
    </source>
</reference>
<evidence type="ECO:0000313" key="1">
    <source>
        <dbReference type="EMBL" id="KNA94554.1"/>
    </source>
</evidence>
<dbReference type="Proteomes" id="UP000009097">
    <property type="component" value="Unassembled WGS sequence"/>
</dbReference>
<sequence length="51" mass="5211">MATETYALVISRASSPFETNGFNETGPATTLNGLLIAASAALLTNADVNPI</sequence>
<dbReference type="KEGG" id="fox:FOXG_17896"/>
<evidence type="ECO:0000313" key="2">
    <source>
        <dbReference type="Proteomes" id="UP000009097"/>
    </source>
</evidence>
<accession>A0A0J9U6I6</accession>
<reference evidence="1" key="1">
    <citation type="submission" date="2007-04" db="EMBL/GenBank/DDBJ databases">
        <authorList>
            <consortium name="The Broad Institute Genome Sequencing Platform"/>
            <person name="Birren B."/>
            <person name="Lander E."/>
            <person name="Galagan J."/>
            <person name="Nusbaum C."/>
            <person name="Devon K."/>
            <person name="Ma L.-J."/>
            <person name="Jaffe D."/>
            <person name="Butler J."/>
            <person name="Alvarez P."/>
            <person name="Gnerre S."/>
            <person name="Grabherr M."/>
            <person name="Kleber M."/>
            <person name="Mauceli E."/>
            <person name="Brockman W."/>
            <person name="MacCallum I.A."/>
            <person name="Young S."/>
            <person name="LaButti K."/>
            <person name="DeCaprio D."/>
            <person name="Crawford M."/>
            <person name="Koehrsen M."/>
            <person name="Engels R."/>
            <person name="Montgomery P."/>
            <person name="Pearson M."/>
            <person name="Howarth C."/>
            <person name="Larson L."/>
            <person name="White J."/>
            <person name="O'Leary S."/>
            <person name="Kodira C."/>
            <person name="Zeng Q."/>
            <person name="Yandava C."/>
            <person name="Alvarado L."/>
            <person name="Kistler C."/>
            <person name="Shim W.-B."/>
            <person name="Kang S."/>
            <person name="Woloshuk C."/>
        </authorList>
    </citation>
    <scope>NUCLEOTIDE SEQUENCE</scope>
    <source>
        <strain evidence="1">4287</strain>
    </source>
</reference>
<gene>
    <name evidence="1" type="ORF">FOXG_17896</name>
</gene>
<proteinExistence type="predicted"/>
<organism evidence="1 2">
    <name type="scientific">Fusarium oxysporum f. sp. lycopersici (strain 4287 / CBS 123668 / FGSC 9935 / NRRL 34936)</name>
    <name type="common">Fusarium vascular wilt of tomato</name>
    <dbReference type="NCBI Taxonomy" id="426428"/>
    <lineage>
        <taxon>Eukaryota</taxon>
        <taxon>Fungi</taxon>
        <taxon>Dikarya</taxon>
        <taxon>Ascomycota</taxon>
        <taxon>Pezizomycotina</taxon>
        <taxon>Sordariomycetes</taxon>
        <taxon>Hypocreomycetidae</taxon>
        <taxon>Hypocreales</taxon>
        <taxon>Nectriaceae</taxon>
        <taxon>Fusarium</taxon>
        <taxon>Fusarium oxysporum species complex</taxon>
    </lineage>
</organism>